<dbReference type="Proteomes" id="UP000632377">
    <property type="component" value="Unassembled WGS sequence"/>
</dbReference>
<keyword evidence="2" id="KW-1185">Reference proteome</keyword>
<protein>
    <submittedName>
        <fullName evidence="1">DUF2750 domain-containing protein</fullName>
    </submittedName>
</protein>
<gene>
    <name evidence="1" type="ORF">JK636_00335</name>
</gene>
<evidence type="ECO:0000313" key="1">
    <source>
        <dbReference type="EMBL" id="MBL4934198.1"/>
    </source>
</evidence>
<proteinExistence type="predicted"/>
<name>A0ABS1T4D9_9CLOT</name>
<dbReference type="EMBL" id="JAESWC010000001">
    <property type="protein sequence ID" value="MBL4934198.1"/>
    <property type="molecule type" value="Genomic_DNA"/>
</dbReference>
<reference evidence="1 2" key="1">
    <citation type="submission" date="2021-01" db="EMBL/GenBank/DDBJ databases">
        <title>Genome public.</title>
        <authorList>
            <person name="Liu C."/>
            <person name="Sun Q."/>
        </authorList>
    </citation>
    <scope>NUCLEOTIDE SEQUENCE [LARGE SCALE GENOMIC DNA]</scope>
    <source>
        <strain evidence="1 2">YIM B02515</strain>
    </source>
</reference>
<dbReference type="InterPro" id="IPR021284">
    <property type="entry name" value="DUF2750"/>
</dbReference>
<organism evidence="1 2">
    <name type="scientific">Clostridium rhizosphaerae</name>
    <dbReference type="NCBI Taxonomy" id="2803861"/>
    <lineage>
        <taxon>Bacteria</taxon>
        <taxon>Bacillati</taxon>
        <taxon>Bacillota</taxon>
        <taxon>Clostridia</taxon>
        <taxon>Eubacteriales</taxon>
        <taxon>Clostridiaceae</taxon>
        <taxon>Clostridium</taxon>
    </lineage>
</organism>
<accession>A0ABS1T4D9</accession>
<sequence>MTYSEVEEIFCLTEDRKYKYFFNRVAESEQVCGLKDKNGWITISDDKGRTLMPLWPSYEFAKYCKENQWKETEIESIDVYEFLEYWLEGMKRDGCRILVFADTSCGGISVDALEFKNELEVFLSTNSSN</sequence>
<comment type="caution">
    <text evidence="1">The sequence shown here is derived from an EMBL/GenBank/DDBJ whole genome shotgun (WGS) entry which is preliminary data.</text>
</comment>
<evidence type="ECO:0000313" key="2">
    <source>
        <dbReference type="Proteomes" id="UP000632377"/>
    </source>
</evidence>
<dbReference type="RefSeq" id="WP_202746850.1">
    <property type="nucleotide sequence ID" value="NZ_JAESWC010000001.1"/>
</dbReference>
<dbReference type="Pfam" id="PF11042">
    <property type="entry name" value="DUF2750"/>
    <property type="match status" value="1"/>
</dbReference>